<keyword evidence="3" id="KW-1185">Reference proteome</keyword>
<gene>
    <name evidence="2" type="ORF">FB554_1895</name>
</gene>
<dbReference type="EMBL" id="VFOK01000001">
    <property type="protein sequence ID" value="TQL33744.1"/>
    <property type="molecule type" value="Genomic_DNA"/>
</dbReference>
<evidence type="ECO:0000313" key="2">
    <source>
        <dbReference type="EMBL" id="TQL33744.1"/>
    </source>
</evidence>
<dbReference type="Proteomes" id="UP000318336">
    <property type="component" value="Unassembled WGS sequence"/>
</dbReference>
<evidence type="ECO:0000256" key="1">
    <source>
        <dbReference type="SAM" id="MobiDB-lite"/>
    </source>
</evidence>
<feature type="compositionally biased region" description="Low complexity" evidence="1">
    <location>
        <begin position="65"/>
        <end position="81"/>
    </location>
</feature>
<name>A0A542XD59_9MICO</name>
<feature type="region of interest" description="Disordered" evidence="1">
    <location>
        <begin position="65"/>
        <end position="91"/>
    </location>
</feature>
<organism evidence="2 3">
    <name type="scientific">Barrientosiimonas humi</name>
    <dbReference type="NCBI Taxonomy" id="999931"/>
    <lineage>
        <taxon>Bacteria</taxon>
        <taxon>Bacillati</taxon>
        <taxon>Actinomycetota</taxon>
        <taxon>Actinomycetes</taxon>
        <taxon>Micrococcales</taxon>
        <taxon>Dermacoccaceae</taxon>
        <taxon>Barrientosiimonas</taxon>
    </lineage>
</organism>
<protein>
    <submittedName>
        <fullName evidence="2">Uncharacterized protein</fullName>
    </submittedName>
</protein>
<sequence>MPMVWLILAMVVCLALAAAVVGIVAVPARRDGRQMLTPKGEEVVSGVARRTDKVVSTAKGATGSVASVARSRGGSVSGRRSAQAEAGREAS</sequence>
<proteinExistence type="predicted"/>
<evidence type="ECO:0000313" key="3">
    <source>
        <dbReference type="Proteomes" id="UP000318336"/>
    </source>
</evidence>
<comment type="caution">
    <text evidence="2">The sequence shown here is derived from an EMBL/GenBank/DDBJ whole genome shotgun (WGS) entry which is preliminary data.</text>
</comment>
<accession>A0A542XD59</accession>
<dbReference type="AlphaFoldDB" id="A0A542XD59"/>
<reference evidence="2 3" key="1">
    <citation type="submission" date="2019-06" db="EMBL/GenBank/DDBJ databases">
        <title>Sequencing the genomes of 1000 actinobacteria strains.</title>
        <authorList>
            <person name="Klenk H.-P."/>
        </authorList>
    </citation>
    <scope>NUCLEOTIDE SEQUENCE [LARGE SCALE GENOMIC DNA]</scope>
    <source>
        <strain evidence="2 3">DSM 24617</strain>
    </source>
</reference>